<feature type="transmembrane region" description="Helical" evidence="2">
    <location>
        <begin position="6"/>
        <end position="23"/>
    </location>
</feature>
<sequence>MILVWTGLAIAALALIAVLASAGRLRRFLKLREEVRTRLQDLATVVAPAQAETAAVLEEAKHVFHELGTRMSGFARSGIAKLSIRGMGFDPSSASSGLIGFSNALPVYGIERLRWRAQVVRALKIQNAGADARMKRSRLDPLLVVVALAGLAVAVWTYTANRNLQHALQSAHAVRAAIEDDTRTTRDRAAQAEKAKLAVEQSIAEVRAQLVEARNGQAASARSLAEINAQLALTQKAKVAAELSVEKMKEQLASSESARKSAEDRLKALGDALAALTTAKDDAERSLKAANDQLARLKSAKEDSDAAAAKAAEDIERERKARDAAEQAPPSPPPPTP</sequence>
<evidence type="ECO:0000313" key="3">
    <source>
        <dbReference type="EMBL" id="MTD93502.1"/>
    </source>
</evidence>
<evidence type="ECO:0000313" key="4">
    <source>
        <dbReference type="Proteomes" id="UP000440694"/>
    </source>
</evidence>
<proteinExistence type="predicted"/>
<dbReference type="RefSeq" id="WP_154738034.1">
    <property type="nucleotide sequence ID" value="NZ_WMBQ01000001.1"/>
</dbReference>
<feature type="transmembrane region" description="Helical" evidence="2">
    <location>
        <begin position="142"/>
        <end position="159"/>
    </location>
</feature>
<keyword evidence="4" id="KW-1185">Reference proteome</keyword>
<feature type="region of interest" description="Disordered" evidence="1">
    <location>
        <begin position="297"/>
        <end position="337"/>
    </location>
</feature>
<keyword evidence="2" id="KW-0812">Transmembrane</keyword>
<keyword evidence="2" id="KW-1133">Transmembrane helix</keyword>
<dbReference type="Proteomes" id="UP000440694">
    <property type="component" value="Unassembled WGS sequence"/>
</dbReference>
<comment type="caution">
    <text evidence="3">The sequence shown here is derived from an EMBL/GenBank/DDBJ whole genome shotgun (WGS) entry which is preliminary data.</text>
</comment>
<reference evidence="3 4" key="1">
    <citation type="submission" date="2019-11" db="EMBL/GenBank/DDBJ databases">
        <title>Identification of a novel strain.</title>
        <authorList>
            <person name="Xu Q."/>
            <person name="Wang G."/>
        </authorList>
    </citation>
    <scope>NUCLEOTIDE SEQUENCE [LARGE SCALE GENOMIC DNA]</scope>
    <source>
        <strain evidence="4">xq</strain>
    </source>
</reference>
<accession>A0A6I3KIF0</accession>
<dbReference type="AlphaFoldDB" id="A0A6I3KIF0"/>
<organism evidence="3 4">
    <name type="scientific">Hyphomicrobium album</name>
    <dbReference type="NCBI Taxonomy" id="2665159"/>
    <lineage>
        <taxon>Bacteria</taxon>
        <taxon>Pseudomonadati</taxon>
        <taxon>Pseudomonadota</taxon>
        <taxon>Alphaproteobacteria</taxon>
        <taxon>Hyphomicrobiales</taxon>
        <taxon>Hyphomicrobiaceae</taxon>
        <taxon>Hyphomicrobium</taxon>
    </lineage>
</organism>
<evidence type="ECO:0000256" key="1">
    <source>
        <dbReference type="SAM" id="MobiDB-lite"/>
    </source>
</evidence>
<keyword evidence="2" id="KW-0472">Membrane</keyword>
<gene>
    <name evidence="3" type="ORF">GIW81_04030</name>
</gene>
<name>A0A6I3KIF0_9HYPH</name>
<protein>
    <submittedName>
        <fullName evidence="3">Uncharacterized protein</fullName>
    </submittedName>
</protein>
<dbReference type="EMBL" id="WMBQ01000001">
    <property type="protein sequence ID" value="MTD93502.1"/>
    <property type="molecule type" value="Genomic_DNA"/>
</dbReference>
<feature type="compositionally biased region" description="Basic and acidic residues" evidence="1">
    <location>
        <begin position="311"/>
        <end position="325"/>
    </location>
</feature>
<evidence type="ECO:0000256" key="2">
    <source>
        <dbReference type="SAM" id="Phobius"/>
    </source>
</evidence>